<accession>K9EHE6</accession>
<dbReference type="Pfam" id="PF03747">
    <property type="entry name" value="ADP_ribosyl_GH"/>
    <property type="match status" value="1"/>
</dbReference>
<dbReference type="RefSeq" id="WP_007000394.1">
    <property type="nucleotide sequence ID" value="NZ_JH992955.1"/>
</dbReference>
<sequence>MAEELPPEEALAGNGVGAEKLRDRARGALWGLAIGDAMGMPTQTMSASQIAETYGAIRGFRVGAPTQPIAPNMPAGSVTDDTEQALLVGKLLIAGRGSISPHDFAESLIAWEDAMREKGSLDLLGPSTKRALDGVRRGEPVEKTGNSGTTNGAAMRVTPVGIAVPLGPDFIQKVIESCQVTHNTSIGIAGAAAIAAAVSAGVEGAGLEDAFAAALEVSERAEHFGTWQEGASIPARFECFSSLAGNLDADGFADFIVRVVGTSVASQESVVAALLIAQRFAGDFVAAVEFAANIGGDTDTVGAMAGAILGAQCGYSRLPEWAVEGIEQAQGLEISVVADGLLRLRRGK</sequence>
<name>K9EHE6_9ACTO</name>
<comment type="similarity">
    <text evidence="1">Belongs to the ADP-ribosylglycohydrolase family.</text>
</comment>
<dbReference type="HOGENOM" id="CLU_024566_3_0_11"/>
<evidence type="ECO:0008006" key="6">
    <source>
        <dbReference type="Google" id="ProtNLM"/>
    </source>
</evidence>
<dbReference type="GO" id="GO:0046872">
    <property type="term" value="F:metal ion binding"/>
    <property type="evidence" value="ECO:0007669"/>
    <property type="project" value="UniProtKB-KW"/>
</dbReference>
<dbReference type="Gene3D" id="1.10.4080.10">
    <property type="entry name" value="ADP-ribosylation/Crystallin J1"/>
    <property type="match status" value="1"/>
</dbReference>
<comment type="cofactor">
    <cofactor evidence="3">
        <name>Mg(2+)</name>
        <dbReference type="ChEBI" id="CHEBI:18420"/>
    </cofactor>
    <text evidence="3">Binds 2 magnesium ions per subunit.</text>
</comment>
<dbReference type="PANTHER" id="PTHR16222">
    <property type="entry name" value="ADP-RIBOSYLGLYCOHYDROLASE"/>
    <property type="match status" value="1"/>
</dbReference>
<feature type="binding site" evidence="3">
    <location>
        <position position="300"/>
    </location>
    <ligand>
        <name>Mg(2+)</name>
        <dbReference type="ChEBI" id="CHEBI:18420"/>
        <label>1</label>
    </ligand>
</feature>
<dbReference type="SUPFAM" id="SSF101478">
    <property type="entry name" value="ADP-ribosylglycohydrolase"/>
    <property type="match status" value="1"/>
</dbReference>
<dbReference type="AlphaFoldDB" id="K9EHE6"/>
<dbReference type="PANTHER" id="PTHR16222:SF24">
    <property type="entry name" value="ADP-RIBOSYLHYDROLASE ARH3"/>
    <property type="match status" value="1"/>
</dbReference>
<feature type="binding site" evidence="3">
    <location>
        <position position="79"/>
    </location>
    <ligand>
        <name>Mg(2+)</name>
        <dbReference type="ChEBI" id="CHEBI:18420"/>
        <label>1</label>
    </ligand>
</feature>
<keyword evidence="2" id="KW-0378">Hydrolase</keyword>
<evidence type="ECO:0000256" key="3">
    <source>
        <dbReference type="PIRSR" id="PIRSR605502-1"/>
    </source>
</evidence>
<reference evidence="4 5" key="1">
    <citation type="submission" date="2012-09" db="EMBL/GenBank/DDBJ databases">
        <title>The Genome Sequence of Actinobaculum massiliae ACS-171-V-COL2.</title>
        <authorList>
            <consortium name="The Broad Institute Genome Sequencing Platform"/>
            <person name="Earl A."/>
            <person name="Ward D."/>
            <person name="Feldgarden M."/>
            <person name="Gevers D."/>
            <person name="Saerens B."/>
            <person name="Vaneechoutte M."/>
            <person name="Walker B."/>
            <person name="Young S.K."/>
            <person name="Zeng Q."/>
            <person name="Gargeya S."/>
            <person name="Fitzgerald M."/>
            <person name="Haas B."/>
            <person name="Abouelleil A."/>
            <person name="Alvarado L."/>
            <person name="Arachchi H.M."/>
            <person name="Berlin A."/>
            <person name="Chapman S.B."/>
            <person name="Goldberg J."/>
            <person name="Griggs A."/>
            <person name="Gujja S."/>
            <person name="Hansen M."/>
            <person name="Howarth C."/>
            <person name="Imamovic A."/>
            <person name="Larimer J."/>
            <person name="McCowen C."/>
            <person name="Montmayeur A."/>
            <person name="Murphy C."/>
            <person name="Neiman D."/>
            <person name="Pearson M."/>
            <person name="Priest M."/>
            <person name="Roberts A."/>
            <person name="Saif S."/>
            <person name="Shea T."/>
            <person name="Sisk P."/>
            <person name="Sykes S."/>
            <person name="Wortman J."/>
            <person name="Nusbaum C."/>
            <person name="Birren B."/>
        </authorList>
    </citation>
    <scope>NUCLEOTIDE SEQUENCE [LARGE SCALE GENOMIC DNA]</scope>
    <source>
        <strain evidence="5">ACS-171-V-Col2</strain>
    </source>
</reference>
<protein>
    <recommendedName>
        <fullName evidence="6">ADP-ribosylglycohydrolase</fullName>
    </recommendedName>
</protein>
<evidence type="ECO:0000313" key="4">
    <source>
        <dbReference type="EMBL" id="EKU96088.1"/>
    </source>
</evidence>
<evidence type="ECO:0000256" key="2">
    <source>
        <dbReference type="ARBA" id="ARBA00022801"/>
    </source>
</evidence>
<proteinExistence type="inferred from homology"/>
<evidence type="ECO:0000256" key="1">
    <source>
        <dbReference type="ARBA" id="ARBA00010702"/>
    </source>
</evidence>
<dbReference type="GO" id="GO:0016787">
    <property type="term" value="F:hydrolase activity"/>
    <property type="evidence" value="ECO:0007669"/>
    <property type="project" value="UniProtKB-KW"/>
</dbReference>
<organism evidence="4 5">
    <name type="scientific">Actinobaculum massiliense ACS-171-V-Col2</name>
    <dbReference type="NCBI Taxonomy" id="883066"/>
    <lineage>
        <taxon>Bacteria</taxon>
        <taxon>Bacillati</taxon>
        <taxon>Actinomycetota</taxon>
        <taxon>Actinomycetes</taxon>
        <taxon>Actinomycetales</taxon>
        <taxon>Actinomycetaceae</taxon>
        <taxon>Actinobaculum</taxon>
    </lineage>
</organism>
<dbReference type="Proteomes" id="UP000009888">
    <property type="component" value="Unassembled WGS sequence"/>
</dbReference>
<dbReference type="PATRIC" id="fig|883066.3.peg.178"/>
<dbReference type="STRING" id="202789.GCA_001457435_00249"/>
<evidence type="ECO:0000313" key="5">
    <source>
        <dbReference type="Proteomes" id="UP000009888"/>
    </source>
</evidence>
<feature type="binding site" evidence="3">
    <location>
        <position position="297"/>
    </location>
    <ligand>
        <name>Mg(2+)</name>
        <dbReference type="ChEBI" id="CHEBI:18420"/>
        <label>1</label>
    </ligand>
</feature>
<keyword evidence="5" id="KW-1185">Reference proteome</keyword>
<feature type="binding site" evidence="3">
    <location>
        <position position="80"/>
    </location>
    <ligand>
        <name>Mg(2+)</name>
        <dbReference type="ChEBI" id="CHEBI:18420"/>
        <label>1</label>
    </ligand>
</feature>
<feature type="binding site" evidence="3">
    <location>
        <position position="81"/>
    </location>
    <ligand>
        <name>Mg(2+)</name>
        <dbReference type="ChEBI" id="CHEBI:18420"/>
        <label>1</label>
    </ligand>
</feature>
<keyword evidence="3" id="KW-0460">Magnesium</keyword>
<dbReference type="InterPro" id="IPR050792">
    <property type="entry name" value="ADP-ribosylglycohydrolase"/>
</dbReference>
<dbReference type="EMBL" id="AGWL01000001">
    <property type="protein sequence ID" value="EKU96088.1"/>
    <property type="molecule type" value="Genomic_DNA"/>
</dbReference>
<comment type="caution">
    <text evidence="4">The sequence shown here is derived from an EMBL/GenBank/DDBJ whole genome shotgun (WGS) entry which is preliminary data.</text>
</comment>
<dbReference type="eggNOG" id="COG1397">
    <property type="taxonomic scope" value="Bacteria"/>
</dbReference>
<feature type="binding site" evidence="3">
    <location>
        <position position="299"/>
    </location>
    <ligand>
        <name>Mg(2+)</name>
        <dbReference type="ChEBI" id="CHEBI:18420"/>
        <label>1</label>
    </ligand>
</feature>
<dbReference type="InterPro" id="IPR036705">
    <property type="entry name" value="Ribosyl_crysJ1_sf"/>
</dbReference>
<gene>
    <name evidence="4" type="ORF">HMPREF9233_00176</name>
</gene>
<dbReference type="InterPro" id="IPR005502">
    <property type="entry name" value="Ribosyl_crysJ1"/>
</dbReference>
<keyword evidence="3" id="KW-0479">Metal-binding</keyword>